<comment type="catalytic activity">
    <reaction evidence="1 7">
        <text>6-phospho-D-glucono-1,5-lactone + H2O = 6-phospho-D-gluconate + H(+)</text>
        <dbReference type="Rhea" id="RHEA:12556"/>
        <dbReference type="ChEBI" id="CHEBI:15377"/>
        <dbReference type="ChEBI" id="CHEBI:15378"/>
        <dbReference type="ChEBI" id="CHEBI:57955"/>
        <dbReference type="ChEBI" id="CHEBI:58759"/>
        <dbReference type="EC" id="3.1.1.31"/>
    </reaction>
</comment>
<accession>A0A1V9G9B5</accession>
<evidence type="ECO:0000256" key="4">
    <source>
        <dbReference type="ARBA" id="ARBA00010662"/>
    </source>
</evidence>
<evidence type="ECO:0000256" key="2">
    <source>
        <dbReference type="ARBA" id="ARBA00002681"/>
    </source>
</evidence>
<dbReference type="Proteomes" id="UP000192796">
    <property type="component" value="Unassembled WGS sequence"/>
</dbReference>
<keyword evidence="10" id="KW-1185">Reference proteome</keyword>
<dbReference type="RefSeq" id="WP_081144828.1">
    <property type="nucleotide sequence ID" value="NZ_LVYD01000001.1"/>
</dbReference>
<keyword evidence="7" id="KW-0378">Hydrolase</keyword>
<dbReference type="EMBL" id="LVYD01000001">
    <property type="protein sequence ID" value="OQP67134.1"/>
    <property type="molecule type" value="Genomic_DNA"/>
</dbReference>
<feature type="domain" description="Glucosamine/galactosamine-6-phosphate isomerase" evidence="8">
    <location>
        <begin position="7"/>
        <end position="228"/>
    </location>
</feature>
<comment type="caution">
    <text evidence="9">The sequence shown here is derived from an EMBL/GenBank/DDBJ whole genome shotgun (WGS) entry which is preliminary data.</text>
</comment>
<evidence type="ECO:0000256" key="5">
    <source>
        <dbReference type="ARBA" id="ARBA00013198"/>
    </source>
</evidence>
<dbReference type="PANTHER" id="PTHR11054:SF0">
    <property type="entry name" value="6-PHOSPHOGLUCONOLACTONASE"/>
    <property type="match status" value="1"/>
</dbReference>
<dbReference type="AlphaFoldDB" id="A0A1V9G9B5"/>
<sequence length="239" mass="26975">MLHIYNSPELVSQALAEFITSAIETTLQKQDRFTWVVTGGNSPKQLYELLAASPHRERIDWSKLHIFWGDERAVPFEDNRNNAKMTFDHLLSKVPVVREQVHIMDTTLSPEESAKAYEAMLHQYFQPTGTSFDLVLSGMGDDGHTLSLFPHTPVIHEQQAWVTSFYLDAQQMYRITLTAPIVNRAAKVVFLTFGSNKANALYEVLKGAPNVDQYPSQIIKPASGELHWFVDEAAAGQLK</sequence>
<name>A0A1V9G9B5_9BACT</name>
<dbReference type="OrthoDB" id="9810967at2"/>
<protein>
    <recommendedName>
        <fullName evidence="6 7">6-phosphogluconolactonase</fullName>
        <shortName evidence="7">6PGL</shortName>
        <ecNumber evidence="5 7">3.1.1.31</ecNumber>
    </recommendedName>
</protein>
<dbReference type="InterPro" id="IPR039104">
    <property type="entry name" value="6PGL"/>
</dbReference>
<dbReference type="UniPathway" id="UPA00115">
    <property type="reaction ID" value="UER00409"/>
</dbReference>
<dbReference type="GO" id="GO:0005975">
    <property type="term" value="P:carbohydrate metabolic process"/>
    <property type="evidence" value="ECO:0007669"/>
    <property type="project" value="UniProtKB-UniRule"/>
</dbReference>
<organism evidence="9 10">
    <name type="scientific">Niastella vici</name>
    <dbReference type="NCBI Taxonomy" id="1703345"/>
    <lineage>
        <taxon>Bacteria</taxon>
        <taxon>Pseudomonadati</taxon>
        <taxon>Bacteroidota</taxon>
        <taxon>Chitinophagia</taxon>
        <taxon>Chitinophagales</taxon>
        <taxon>Chitinophagaceae</taxon>
        <taxon>Niastella</taxon>
    </lineage>
</organism>
<evidence type="ECO:0000256" key="3">
    <source>
        <dbReference type="ARBA" id="ARBA00004961"/>
    </source>
</evidence>
<dbReference type="GO" id="GO:0017057">
    <property type="term" value="F:6-phosphogluconolactonase activity"/>
    <property type="evidence" value="ECO:0007669"/>
    <property type="project" value="UniProtKB-UniRule"/>
</dbReference>
<dbReference type="Gene3D" id="3.40.50.1360">
    <property type="match status" value="1"/>
</dbReference>
<evidence type="ECO:0000256" key="1">
    <source>
        <dbReference type="ARBA" id="ARBA00000832"/>
    </source>
</evidence>
<dbReference type="Pfam" id="PF01182">
    <property type="entry name" value="Glucosamine_iso"/>
    <property type="match status" value="1"/>
</dbReference>
<dbReference type="NCBIfam" id="TIGR01198">
    <property type="entry name" value="pgl"/>
    <property type="match status" value="1"/>
</dbReference>
<evidence type="ECO:0000256" key="7">
    <source>
        <dbReference type="RuleBase" id="RU365095"/>
    </source>
</evidence>
<dbReference type="STRING" id="1703345.A3860_01880"/>
<dbReference type="SUPFAM" id="SSF100950">
    <property type="entry name" value="NagB/RpiA/CoA transferase-like"/>
    <property type="match status" value="1"/>
</dbReference>
<dbReference type="InterPro" id="IPR006148">
    <property type="entry name" value="Glc/Gal-6P_isomerase"/>
</dbReference>
<dbReference type="PANTHER" id="PTHR11054">
    <property type="entry name" value="6-PHOSPHOGLUCONOLACTONASE"/>
    <property type="match status" value="1"/>
</dbReference>
<comment type="pathway">
    <text evidence="3 7">Carbohydrate degradation; pentose phosphate pathway; D-ribulose 5-phosphate from D-glucose 6-phosphate (oxidative stage): step 2/3.</text>
</comment>
<dbReference type="GO" id="GO:0006098">
    <property type="term" value="P:pentose-phosphate shunt"/>
    <property type="evidence" value="ECO:0007669"/>
    <property type="project" value="UniProtKB-UniPathway"/>
</dbReference>
<gene>
    <name evidence="7" type="primary">pgl</name>
    <name evidence="9" type="ORF">A3860_01880</name>
</gene>
<evidence type="ECO:0000313" key="9">
    <source>
        <dbReference type="EMBL" id="OQP67134.1"/>
    </source>
</evidence>
<comment type="similarity">
    <text evidence="4 7">Belongs to the glucosamine/galactosamine-6-phosphate isomerase family. 6-phosphogluconolactonase subfamily.</text>
</comment>
<proteinExistence type="inferred from homology"/>
<dbReference type="EC" id="3.1.1.31" evidence="5 7"/>
<evidence type="ECO:0000256" key="6">
    <source>
        <dbReference type="ARBA" id="ARBA00020337"/>
    </source>
</evidence>
<dbReference type="InterPro" id="IPR037171">
    <property type="entry name" value="NagB/RpiA_transferase-like"/>
</dbReference>
<evidence type="ECO:0000259" key="8">
    <source>
        <dbReference type="Pfam" id="PF01182"/>
    </source>
</evidence>
<dbReference type="InterPro" id="IPR005900">
    <property type="entry name" value="6-phosphogluconolactonase_DevB"/>
</dbReference>
<comment type="function">
    <text evidence="2 7">Hydrolysis of 6-phosphogluconolactone to 6-phosphogluconate.</text>
</comment>
<evidence type="ECO:0000313" key="10">
    <source>
        <dbReference type="Proteomes" id="UP000192796"/>
    </source>
</evidence>
<reference evidence="9 10" key="1">
    <citation type="submission" date="2016-03" db="EMBL/GenBank/DDBJ databases">
        <title>Niastella vici sp. nov., isolated from farmland soil.</title>
        <authorList>
            <person name="Chen L."/>
            <person name="Wang D."/>
            <person name="Yang S."/>
            <person name="Wang G."/>
        </authorList>
    </citation>
    <scope>NUCLEOTIDE SEQUENCE [LARGE SCALE GENOMIC DNA]</scope>
    <source>
        <strain evidence="9 10">DJ57</strain>
    </source>
</reference>
<dbReference type="CDD" id="cd01400">
    <property type="entry name" value="6PGL"/>
    <property type="match status" value="1"/>
</dbReference>